<feature type="domain" description="Lsr2 DNA-binding" evidence="4">
    <location>
        <begin position="85"/>
        <end position="119"/>
    </location>
</feature>
<feature type="region of interest" description="Disordered" evidence="2">
    <location>
        <begin position="58"/>
        <end position="90"/>
    </location>
</feature>
<feature type="compositionally biased region" description="Low complexity" evidence="2">
    <location>
        <begin position="58"/>
        <end position="76"/>
    </location>
</feature>
<sequence>MARRIVHQLVDDIDGSVLEVGEGETVHFSLNGASYEIDLNSEHAEELRTALEPYISAGRRAGSSAAGRSSTSGRSASSRKRPGRNPEVAAIRAWANDNGYSLSERGRIPAPVVEAYNAAH</sequence>
<accession>A0A1H4K4P9</accession>
<dbReference type="Gene3D" id="3.30.60.230">
    <property type="entry name" value="Lsr2, dimerization domain"/>
    <property type="match status" value="1"/>
</dbReference>
<dbReference type="Pfam" id="PF11774">
    <property type="entry name" value="Lsr2"/>
    <property type="match status" value="1"/>
</dbReference>
<dbReference type="GO" id="GO:0016746">
    <property type="term" value="F:acyltransferase activity"/>
    <property type="evidence" value="ECO:0007669"/>
    <property type="project" value="InterPro"/>
</dbReference>
<dbReference type="Proteomes" id="UP000183750">
    <property type="component" value="Unassembled WGS sequence"/>
</dbReference>
<dbReference type="InterPro" id="IPR036625">
    <property type="entry name" value="E3-bd_dom_sf"/>
</dbReference>
<gene>
    <name evidence="5" type="ORF">SAMN04489807_1228</name>
</gene>
<evidence type="ECO:0000259" key="3">
    <source>
        <dbReference type="Pfam" id="PF11774"/>
    </source>
</evidence>
<keyword evidence="1" id="KW-0238">DNA-binding</keyword>
<evidence type="ECO:0000256" key="2">
    <source>
        <dbReference type="SAM" id="MobiDB-lite"/>
    </source>
</evidence>
<dbReference type="EMBL" id="FNSQ01000005">
    <property type="protein sequence ID" value="SEB53500.1"/>
    <property type="molecule type" value="Genomic_DNA"/>
</dbReference>
<protein>
    <submittedName>
        <fullName evidence="5">Lsr2 protein</fullName>
    </submittedName>
</protein>
<dbReference type="InterPro" id="IPR042261">
    <property type="entry name" value="Lsr2-like_dimerization"/>
</dbReference>
<evidence type="ECO:0000256" key="1">
    <source>
        <dbReference type="ARBA" id="ARBA00023125"/>
    </source>
</evidence>
<name>A0A1H4K4P9_9MICO</name>
<evidence type="ECO:0000313" key="6">
    <source>
        <dbReference type="Proteomes" id="UP000183750"/>
    </source>
</evidence>
<reference evidence="6" key="1">
    <citation type="submission" date="2016-10" db="EMBL/GenBank/DDBJ databases">
        <authorList>
            <person name="Varghese N."/>
            <person name="Submissions S."/>
        </authorList>
    </citation>
    <scope>NUCLEOTIDE SEQUENCE [LARGE SCALE GENOMIC DNA]</scope>
    <source>
        <strain evidence="6">DSM 16089</strain>
    </source>
</reference>
<feature type="domain" description="Lsr2 dimerization" evidence="3">
    <location>
        <begin position="1"/>
        <end position="62"/>
    </location>
</feature>
<dbReference type="GO" id="GO:0003677">
    <property type="term" value="F:DNA binding"/>
    <property type="evidence" value="ECO:0007669"/>
    <property type="project" value="UniProtKB-KW"/>
</dbReference>
<dbReference type="RefSeq" id="WP_060926634.1">
    <property type="nucleotide sequence ID" value="NZ_FNSQ01000005.1"/>
</dbReference>
<dbReference type="Pfam" id="PF23359">
    <property type="entry name" value="Lsr2_DNA-bd"/>
    <property type="match status" value="1"/>
</dbReference>
<evidence type="ECO:0000259" key="4">
    <source>
        <dbReference type="Pfam" id="PF23359"/>
    </source>
</evidence>
<organism evidence="5 6">
    <name type="scientific">Microbacterium hydrocarbonoxydans</name>
    <dbReference type="NCBI Taxonomy" id="273678"/>
    <lineage>
        <taxon>Bacteria</taxon>
        <taxon>Bacillati</taxon>
        <taxon>Actinomycetota</taxon>
        <taxon>Actinomycetes</taxon>
        <taxon>Micrococcales</taxon>
        <taxon>Microbacteriaceae</taxon>
        <taxon>Microbacterium</taxon>
    </lineage>
</organism>
<dbReference type="InterPro" id="IPR024412">
    <property type="entry name" value="Lsr2_dim_dom"/>
</dbReference>
<proteinExistence type="predicted"/>
<keyword evidence="6" id="KW-1185">Reference proteome</keyword>
<evidence type="ECO:0000313" key="5">
    <source>
        <dbReference type="EMBL" id="SEB53500.1"/>
    </source>
</evidence>
<dbReference type="Gene3D" id="4.10.320.10">
    <property type="entry name" value="E3-binding domain"/>
    <property type="match status" value="1"/>
</dbReference>
<dbReference type="InterPro" id="IPR055370">
    <property type="entry name" value="Lsr2_DNA-bd"/>
</dbReference>
<dbReference type="AlphaFoldDB" id="A0A1H4K4P9"/>
<dbReference type="OrthoDB" id="4113332at2"/>